<keyword evidence="1" id="KW-1133">Transmembrane helix</keyword>
<organism evidence="2 3">
    <name type="scientific">Amycolatopsis marina</name>
    <dbReference type="NCBI Taxonomy" id="490629"/>
    <lineage>
        <taxon>Bacteria</taxon>
        <taxon>Bacillati</taxon>
        <taxon>Actinomycetota</taxon>
        <taxon>Actinomycetes</taxon>
        <taxon>Pseudonocardiales</taxon>
        <taxon>Pseudonocardiaceae</taxon>
        <taxon>Amycolatopsis</taxon>
    </lineage>
</organism>
<sequence>MVELLTGLSAVPVLLVVGGLVVAEAGLLIGVLLPGASGLLTLGFLTSVQVVSLPAAMVAMAIVAPLGPQLAYLTGRWRGAGRSCGQGWRGACGLLDRYGGPALAAGQFVVVTRTLTPRLAGVSGMPYRKFVRWNLPAAALWGAGWVLIGHVAGQAFERVGIGLALAGLILVGLVLLMPRHRRKPRTEVVLAASAVLDRETR</sequence>
<dbReference type="PANTHER" id="PTHR30353:SF0">
    <property type="entry name" value="TRANSMEMBRANE PROTEIN"/>
    <property type="match status" value="1"/>
</dbReference>
<feature type="transmembrane region" description="Helical" evidence="1">
    <location>
        <begin position="133"/>
        <end position="153"/>
    </location>
</feature>
<dbReference type="RefSeq" id="WP_091671781.1">
    <property type="nucleotide sequence ID" value="NZ_FOKG01000004.1"/>
</dbReference>
<evidence type="ECO:0000256" key="1">
    <source>
        <dbReference type="RuleBase" id="RU367016"/>
    </source>
</evidence>
<reference evidence="3" key="1">
    <citation type="submission" date="2016-10" db="EMBL/GenBank/DDBJ databases">
        <authorList>
            <person name="Varghese N."/>
            <person name="Submissions S."/>
        </authorList>
    </citation>
    <scope>NUCLEOTIDE SEQUENCE [LARGE SCALE GENOMIC DNA]</scope>
    <source>
        <strain evidence="3">CGMCC 4.3568</strain>
    </source>
</reference>
<dbReference type="PANTHER" id="PTHR30353">
    <property type="entry name" value="INNER MEMBRANE PROTEIN DEDA-RELATED"/>
    <property type="match status" value="1"/>
</dbReference>
<dbReference type="Proteomes" id="UP000243799">
    <property type="component" value="Unassembled WGS sequence"/>
</dbReference>
<dbReference type="AlphaFoldDB" id="A0A1I0XZY6"/>
<keyword evidence="1" id="KW-1003">Cell membrane</keyword>
<dbReference type="GO" id="GO:0005886">
    <property type="term" value="C:plasma membrane"/>
    <property type="evidence" value="ECO:0007669"/>
    <property type="project" value="UniProtKB-SubCell"/>
</dbReference>
<feature type="transmembrane region" description="Helical" evidence="1">
    <location>
        <begin position="39"/>
        <end position="66"/>
    </location>
</feature>
<feature type="transmembrane region" description="Helical" evidence="1">
    <location>
        <begin position="159"/>
        <end position="177"/>
    </location>
</feature>
<evidence type="ECO:0000313" key="2">
    <source>
        <dbReference type="EMBL" id="SFB05563.1"/>
    </source>
</evidence>
<dbReference type="STRING" id="490629.SAMN05216266_10484"/>
<proteinExistence type="inferred from homology"/>
<keyword evidence="1" id="KW-0812">Transmembrane</keyword>
<protein>
    <submittedName>
        <fullName evidence="2">Membrane-associated protein/undecaprenyl-diphosphatase</fullName>
    </submittedName>
</protein>
<name>A0A1I0XZY6_9PSEU</name>
<dbReference type="InterPro" id="IPR032818">
    <property type="entry name" value="DedA-like"/>
</dbReference>
<comment type="similarity">
    <text evidence="1">Belongs to the DedA family.</text>
</comment>
<comment type="caution">
    <text evidence="1">Lacks conserved residue(s) required for the propagation of feature annotation.</text>
</comment>
<evidence type="ECO:0000313" key="3">
    <source>
        <dbReference type="Proteomes" id="UP000243799"/>
    </source>
</evidence>
<keyword evidence="1" id="KW-0472">Membrane</keyword>
<comment type="subcellular location">
    <subcellularLocation>
        <location evidence="1">Cell membrane</location>
        <topology evidence="1">Multi-pass membrane protein</topology>
    </subcellularLocation>
</comment>
<accession>A0A1I0XZY6</accession>
<keyword evidence="3" id="KW-1185">Reference proteome</keyword>
<dbReference type="EMBL" id="FOKG01000004">
    <property type="protein sequence ID" value="SFB05563.1"/>
    <property type="molecule type" value="Genomic_DNA"/>
</dbReference>
<gene>
    <name evidence="2" type="ORF">SAMN05216266_10484</name>
</gene>